<name>A0AAU7X5M1_9HYPH</name>
<dbReference type="RefSeq" id="WP_407048252.1">
    <property type="nucleotide sequence ID" value="NZ_CP158568.1"/>
</dbReference>
<dbReference type="KEGG" id="mflg:ABS361_13680"/>
<organism evidence="2">
    <name type="scientific">Methyloraptor flagellatus</name>
    <dbReference type="NCBI Taxonomy" id="3162530"/>
    <lineage>
        <taxon>Bacteria</taxon>
        <taxon>Pseudomonadati</taxon>
        <taxon>Pseudomonadota</taxon>
        <taxon>Alphaproteobacteria</taxon>
        <taxon>Hyphomicrobiales</taxon>
        <taxon>Ancalomicrobiaceae</taxon>
        <taxon>Methyloraptor</taxon>
    </lineage>
</organism>
<gene>
    <name evidence="2" type="ORF">ABS361_13680</name>
</gene>
<reference evidence="2" key="1">
    <citation type="submission" date="2024-06" db="EMBL/GenBank/DDBJ databases">
        <title>Methylostella associata gen. nov., sp. nov., a novel Ancalomicrobiaceae-affiliated facultatively methylotrophic bacteria that feed on methanotrophs of the genus Methylococcus.</title>
        <authorList>
            <person name="Saltykova V."/>
            <person name="Danilova O.V."/>
            <person name="Oshkin I.Y."/>
            <person name="Belova S.E."/>
            <person name="Pimenov N.V."/>
            <person name="Dedysh S.N."/>
        </authorList>
    </citation>
    <scope>NUCLEOTIDE SEQUENCE</scope>
    <source>
        <strain evidence="2">S20</strain>
    </source>
</reference>
<evidence type="ECO:0008006" key="3">
    <source>
        <dbReference type="Google" id="ProtNLM"/>
    </source>
</evidence>
<evidence type="ECO:0000313" key="2">
    <source>
        <dbReference type="EMBL" id="XBY43149.1"/>
    </source>
</evidence>
<evidence type="ECO:0000256" key="1">
    <source>
        <dbReference type="SAM" id="Phobius"/>
    </source>
</evidence>
<keyword evidence="1" id="KW-0812">Transmembrane</keyword>
<sequence length="50" mass="5481">MTEDEGVRLTETEAKRRRSRNAAIAVVLVGLVVLFYAITIVKMAPNLAHG</sequence>
<keyword evidence="1" id="KW-0472">Membrane</keyword>
<accession>A0AAU7X5M1</accession>
<protein>
    <recommendedName>
        <fullName evidence="3">Protoheme IX farnesyltransferase</fullName>
    </recommendedName>
</protein>
<feature type="transmembrane region" description="Helical" evidence="1">
    <location>
        <begin position="21"/>
        <end position="41"/>
    </location>
</feature>
<proteinExistence type="predicted"/>
<dbReference type="AlphaFoldDB" id="A0AAU7X5M1"/>
<dbReference type="EMBL" id="CP158568">
    <property type="protein sequence ID" value="XBY43149.1"/>
    <property type="molecule type" value="Genomic_DNA"/>
</dbReference>
<keyword evidence="1" id="KW-1133">Transmembrane helix</keyword>